<name>A0ABS0N320_9SPHN</name>
<comment type="caution">
    <text evidence="1">The sequence shown here is derived from an EMBL/GenBank/DDBJ whole genome shotgun (WGS) entry which is preliminary data.</text>
</comment>
<gene>
    <name evidence="1" type="ORF">I5L03_07140</name>
</gene>
<reference evidence="1 2" key="1">
    <citation type="submission" date="2020-11" db="EMBL/GenBank/DDBJ databases">
        <title>Erythrobacter sediminis sp. nov., a marine bacterium from a tidal flat of Garorim Bay.</title>
        <authorList>
            <person name="Kim D."/>
            <person name="Yoo Y."/>
            <person name="Kim J.-J."/>
        </authorList>
    </citation>
    <scope>NUCLEOTIDE SEQUENCE [LARGE SCALE GENOMIC DNA]</scope>
    <source>
        <strain evidence="1 2">JGD-13</strain>
    </source>
</reference>
<dbReference type="Proteomes" id="UP000602442">
    <property type="component" value="Unassembled WGS sequence"/>
</dbReference>
<accession>A0ABS0N320</accession>
<organism evidence="1 2">
    <name type="scientific">Aurantiacibacter sediminis</name>
    <dbReference type="NCBI Taxonomy" id="2793064"/>
    <lineage>
        <taxon>Bacteria</taxon>
        <taxon>Pseudomonadati</taxon>
        <taxon>Pseudomonadota</taxon>
        <taxon>Alphaproteobacteria</taxon>
        <taxon>Sphingomonadales</taxon>
        <taxon>Erythrobacteraceae</taxon>
        <taxon>Aurantiacibacter</taxon>
    </lineage>
</organism>
<dbReference type="PROSITE" id="PS51257">
    <property type="entry name" value="PROKAR_LIPOPROTEIN"/>
    <property type="match status" value="1"/>
</dbReference>
<dbReference type="EMBL" id="JAEANY010000002">
    <property type="protein sequence ID" value="MBH5322358.1"/>
    <property type="molecule type" value="Genomic_DNA"/>
</dbReference>
<proteinExistence type="predicted"/>
<dbReference type="RefSeq" id="WP_197921047.1">
    <property type="nucleotide sequence ID" value="NZ_CAWPTA010000007.1"/>
</dbReference>
<evidence type="ECO:0000313" key="2">
    <source>
        <dbReference type="Proteomes" id="UP000602442"/>
    </source>
</evidence>
<keyword evidence="2" id="KW-1185">Reference proteome</keyword>
<evidence type="ECO:0000313" key="1">
    <source>
        <dbReference type="EMBL" id="MBH5322358.1"/>
    </source>
</evidence>
<sequence>MRHIALLALPLMLTACGDAPGGDGEATAPEGPEPLENATLDLGAGGIVIPAQAGFEQLEVPFGSNRAATEATLANVIGGETGQDTVPDCGPNITAVSYEGLTTYFEDEAFVGYAAREPYVPALTRSQMLQDPGVSLVEDSSLGEEFTIGEGEEVLSGMFDGEGDDAGVETLWAGNACVMR</sequence>
<protein>
    <submittedName>
        <fullName evidence="1">Uncharacterized protein</fullName>
    </submittedName>
</protein>